<evidence type="ECO:0000259" key="2">
    <source>
        <dbReference type="Pfam" id="PF04937"/>
    </source>
</evidence>
<feature type="region of interest" description="Disordered" evidence="1">
    <location>
        <begin position="203"/>
        <end position="255"/>
    </location>
</feature>
<dbReference type="PANTHER" id="PTHR32166:SF122">
    <property type="entry name" value="OS09G0499600 PROTEIN"/>
    <property type="match status" value="1"/>
</dbReference>
<evidence type="ECO:0000313" key="3">
    <source>
        <dbReference type="EMBL" id="RVW25056.1"/>
    </source>
</evidence>
<dbReference type="Pfam" id="PF04937">
    <property type="entry name" value="DUF659"/>
    <property type="match status" value="1"/>
</dbReference>
<dbReference type="EMBL" id="QGNW01002143">
    <property type="protein sequence ID" value="RVW25056.1"/>
    <property type="molecule type" value="Genomic_DNA"/>
</dbReference>
<protein>
    <recommendedName>
        <fullName evidence="2">DUF659 domain-containing protein</fullName>
    </recommendedName>
</protein>
<accession>A0A438CPC4</accession>
<dbReference type="InterPro" id="IPR007021">
    <property type="entry name" value="DUF659"/>
</dbReference>
<dbReference type="PANTHER" id="PTHR32166">
    <property type="entry name" value="OSJNBA0013A04.12 PROTEIN"/>
    <property type="match status" value="1"/>
</dbReference>
<name>A0A438CPC4_VITVI</name>
<evidence type="ECO:0000313" key="4">
    <source>
        <dbReference type="Proteomes" id="UP000288805"/>
    </source>
</evidence>
<sequence>MRRLINKFFIYENVTLAKAKSHHFKNMIVGAQQAAMGIEPPSPYEINNKYLEMEYKEMEAYVNQQREKWKTYGCTIMSDGWTGPTELSVFNFMVYSKGNTVFLKSVDASNHIKDNKYIYELLKTIIKEVGQDNVVQIVTDIGKRPSVIDVINNARKITNFIYNHGWLLAQMRKYCGGDIVRPGATRVKVECVLSKEVHSESFSKDTDDSVQTALNSHQEIDSTSASHSSRRSAAGTSAFGYDGSRGGTDDGGDNAGGDIYECQHSQYPINQFTYENDFTHCTHDEDHGFRRASPGIGAIGKPYRGRKRTMEPYNEELLSGSFEFMSIGTQYSDSSNEANVYPSHVMSYS</sequence>
<feature type="domain" description="DUF659" evidence="2">
    <location>
        <begin position="41"/>
        <end position="143"/>
    </location>
</feature>
<proteinExistence type="predicted"/>
<dbReference type="AlphaFoldDB" id="A0A438CPC4"/>
<evidence type="ECO:0000256" key="1">
    <source>
        <dbReference type="SAM" id="MobiDB-lite"/>
    </source>
</evidence>
<comment type="caution">
    <text evidence="3">The sequence shown here is derived from an EMBL/GenBank/DDBJ whole genome shotgun (WGS) entry which is preliminary data.</text>
</comment>
<feature type="compositionally biased region" description="Low complexity" evidence="1">
    <location>
        <begin position="222"/>
        <end position="242"/>
    </location>
</feature>
<dbReference type="InterPro" id="IPR012337">
    <property type="entry name" value="RNaseH-like_sf"/>
</dbReference>
<gene>
    <name evidence="3" type="ORF">CK203_117011</name>
</gene>
<reference evidence="3 4" key="1">
    <citation type="journal article" date="2018" name="PLoS Genet.">
        <title>Population sequencing reveals clonal diversity and ancestral inbreeding in the grapevine cultivar Chardonnay.</title>
        <authorList>
            <person name="Roach M.J."/>
            <person name="Johnson D.L."/>
            <person name="Bohlmann J."/>
            <person name="van Vuuren H.J."/>
            <person name="Jones S.J."/>
            <person name="Pretorius I.S."/>
            <person name="Schmidt S.A."/>
            <person name="Borneman A.R."/>
        </authorList>
    </citation>
    <scope>NUCLEOTIDE SEQUENCE [LARGE SCALE GENOMIC DNA]</scope>
    <source>
        <strain evidence="4">cv. Chardonnay</strain>
        <tissue evidence="3">Leaf</tissue>
    </source>
</reference>
<organism evidence="3 4">
    <name type="scientific">Vitis vinifera</name>
    <name type="common">Grape</name>
    <dbReference type="NCBI Taxonomy" id="29760"/>
    <lineage>
        <taxon>Eukaryota</taxon>
        <taxon>Viridiplantae</taxon>
        <taxon>Streptophyta</taxon>
        <taxon>Embryophyta</taxon>
        <taxon>Tracheophyta</taxon>
        <taxon>Spermatophyta</taxon>
        <taxon>Magnoliopsida</taxon>
        <taxon>eudicotyledons</taxon>
        <taxon>Gunneridae</taxon>
        <taxon>Pentapetalae</taxon>
        <taxon>rosids</taxon>
        <taxon>Vitales</taxon>
        <taxon>Vitaceae</taxon>
        <taxon>Viteae</taxon>
        <taxon>Vitis</taxon>
    </lineage>
</organism>
<dbReference type="SUPFAM" id="SSF53098">
    <property type="entry name" value="Ribonuclease H-like"/>
    <property type="match status" value="1"/>
</dbReference>
<dbReference type="Proteomes" id="UP000288805">
    <property type="component" value="Unassembled WGS sequence"/>
</dbReference>